<dbReference type="InterPro" id="IPR042197">
    <property type="entry name" value="Apaf_helical"/>
</dbReference>
<reference evidence="6 7" key="1">
    <citation type="submission" date="2024-11" db="EMBL/GenBank/DDBJ databases">
        <title>Chromosome-level genome assembly of Eucalyptus globulus Labill. provides insights into its genome evolution.</title>
        <authorList>
            <person name="Li X."/>
        </authorList>
    </citation>
    <scope>NUCLEOTIDE SEQUENCE [LARGE SCALE GENOMIC DNA]</scope>
    <source>
        <strain evidence="6">CL2024</strain>
        <tissue evidence="6">Fresh tender leaves</tissue>
    </source>
</reference>
<evidence type="ECO:0000313" key="6">
    <source>
        <dbReference type="EMBL" id="KAL3744388.1"/>
    </source>
</evidence>
<dbReference type="InterPro" id="IPR027417">
    <property type="entry name" value="P-loop_NTPase"/>
</dbReference>
<dbReference type="InterPro" id="IPR058192">
    <property type="entry name" value="WHD_ROQ1-like"/>
</dbReference>
<dbReference type="SMART" id="SM00369">
    <property type="entry name" value="LRR_TYP"/>
    <property type="match status" value="3"/>
</dbReference>
<gene>
    <name evidence="6" type="ORF">ACJRO7_013629</name>
</gene>
<evidence type="ECO:0000256" key="1">
    <source>
        <dbReference type="ARBA" id="ARBA00022614"/>
    </source>
</evidence>
<dbReference type="InterPro" id="IPR003591">
    <property type="entry name" value="Leu-rich_rpt_typical-subtyp"/>
</dbReference>
<organism evidence="6 7">
    <name type="scientific">Eucalyptus globulus</name>
    <name type="common">Tasmanian blue gum</name>
    <dbReference type="NCBI Taxonomy" id="34317"/>
    <lineage>
        <taxon>Eukaryota</taxon>
        <taxon>Viridiplantae</taxon>
        <taxon>Streptophyta</taxon>
        <taxon>Embryophyta</taxon>
        <taxon>Tracheophyta</taxon>
        <taxon>Spermatophyta</taxon>
        <taxon>Magnoliopsida</taxon>
        <taxon>eudicotyledons</taxon>
        <taxon>Gunneridae</taxon>
        <taxon>Pentapetalae</taxon>
        <taxon>rosids</taxon>
        <taxon>malvids</taxon>
        <taxon>Myrtales</taxon>
        <taxon>Myrtaceae</taxon>
        <taxon>Myrtoideae</taxon>
        <taxon>Eucalypteae</taxon>
        <taxon>Eucalyptus</taxon>
    </lineage>
</organism>
<dbReference type="GO" id="GO:0006952">
    <property type="term" value="P:defense response"/>
    <property type="evidence" value="ECO:0007669"/>
    <property type="project" value="UniProtKB-KW"/>
</dbReference>
<dbReference type="SMART" id="SM00255">
    <property type="entry name" value="TIR"/>
    <property type="match status" value="1"/>
</dbReference>
<dbReference type="Gene3D" id="3.40.50.10140">
    <property type="entry name" value="Toll/interleukin-1 receptor homology (TIR) domain"/>
    <property type="match status" value="1"/>
</dbReference>
<dbReference type="Gene3D" id="1.10.8.430">
    <property type="entry name" value="Helical domain of apoptotic protease-activating factors"/>
    <property type="match status" value="1"/>
</dbReference>
<feature type="domain" description="TIR" evidence="5">
    <location>
        <begin position="80"/>
        <end position="224"/>
    </location>
</feature>
<evidence type="ECO:0000256" key="2">
    <source>
        <dbReference type="ARBA" id="ARBA00022737"/>
    </source>
</evidence>
<protein>
    <recommendedName>
        <fullName evidence="5">TIR domain-containing protein</fullName>
    </recommendedName>
</protein>
<sequence length="1135" mass="128587">MGNYYSNQRPKRPRDTDASCPTPSKKQRHGKSVELQAGECESESPLLLPSSDSLKKIDVPSASGANSDLSASSTSVSGNNYYVFLSFRGPDTRKGFVDHLYQRLKAVGLRCHPNFVFRDDEDLPFGEKIGENLIGAIERSKVSIPVISENYADSEWCLRELIHIMKCKESRGQMVLPVLYKVTPKDVRHLGGSFGKAFESCKDKFEEEVKQQGPLALRKAVDLRVYESEKFADGREGELVNELVERILCEQQHDLPPDLPVNLVAIEDRVAKVMQLVDLACPDTRIIVIWGMGGIGKTTLATIIYKKLFDKFQCRSSLQDIREEINRKGVEHVQSLLISDITKSPPRSVHKSDEGIAMIRSKCENEKVLILLDDVGHQDHLDKLIGGCKFGLGSRIIITCRDKALLKSEYKMYELKEMNRKESLLLFSRYAFKEEQPPTNLATLSGDIVATTGGLPLALVVVGSLLKGEEDQMMWKEMLEKLRIVPADAVQEKLRISYDTLKHEEKQMFLDIACLFIGYDKRIATYYWADLKFFPRIGLQILISRSLIKIDGGNRLRMHDQLRDLGRVIACPAEKKPRDFPRLWDEEAMKVLRRKNDNENIEALHLDEKGSREFMERGSFTKMPNLMFLHLNAVGFAGDFKESLTELRWLKWERCCDSFEATSVHLEKLVVLELSSHEDIRNPISENWRGWSSIKMERLKVLNLSWCSKLKSNPNLSAFENLELLILKGCANLKEIDPSIQYAKRLLLLNLSDCRSLKMLPEQLGELENLEELVIDETQIKEIPPCIGSLKKLKRLSARSSLKKIPSSIGKLGELVELNLSSARIKELPKSIGKLNKLKILKIVDCEIERIPSSIGKLQGLQELTASFCNKLKGQILVDKGGLSSLKTLNLSFTEISGLPENLDQLSSLEHLDLLKCFELESLPKPPCSLSYLALTCRSNELPSLSHLKHLQELWLWDCGSLQSIPSLSHLKHLQELRLDDCGSIQSISELPSCIRTLVICGSPKLERLPNLSNLEFLSVLMLRGCNELKKLDGLEALKSIRELSLPLFPPERVDHLHVIEGLEKLGSLESVDISERKHIQVLDLSKSEHLKWLRVEKCTSLVEIRCPSKFLELFIRRGCESLKKLPDFLPHDGP</sequence>
<dbReference type="Pfam" id="PF01582">
    <property type="entry name" value="TIR"/>
    <property type="match status" value="1"/>
</dbReference>
<evidence type="ECO:0000313" key="7">
    <source>
        <dbReference type="Proteomes" id="UP001634007"/>
    </source>
</evidence>
<keyword evidence="3" id="KW-0611">Plant defense</keyword>
<dbReference type="Pfam" id="PF23598">
    <property type="entry name" value="LRR_14"/>
    <property type="match status" value="1"/>
</dbReference>
<dbReference type="SUPFAM" id="SSF52540">
    <property type="entry name" value="P-loop containing nucleoside triphosphate hydrolases"/>
    <property type="match status" value="1"/>
</dbReference>
<dbReference type="GO" id="GO:0051707">
    <property type="term" value="P:response to other organism"/>
    <property type="evidence" value="ECO:0007669"/>
    <property type="project" value="UniProtKB-ARBA"/>
</dbReference>
<dbReference type="Pfam" id="PF23282">
    <property type="entry name" value="WHD_ROQ1"/>
    <property type="match status" value="1"/>
</dbReference>
<evidence type="ECO:0000259" key="5">
    <source>
        <dbReference type="SMART" id="SM00255"/>
    </source>
</evidence>
<evidence type="ECO:0000256" key="3">
    <source>
        <dbReference type="ARBA" id="ARBA00022821"/>
    </source>
</evidence>
<dbReference type="PANTHER" id="PTHR11017">
    <property type="entry name" value="LEUCINE-RICH REPEAT-CONTAINING PROTEIN"/>
    <property type="match status" value="1"/>
</dbReference>
<dbReference type="EMBL" id="JBJKBG010000003">
    <property type="protein sequence ID" value="KAL3744388.1"/>
    <property type="molecule type" value="Genomic_DNA"/>
</dbReference>
<keyword evidence="1" id="KW-0433">Leucine-rich repeat</keyword>
<dbReference type="InterPro" id="IPR035897">
    <property type="entry name" value="Toll_tir_struct_dom_sf"/>
</dbReference>
<dbReference type="InterPro" id="IPR032675">
    <property type="entry name" value="LRR_dom_sf"/>
</dbReference>
<dbReference type="PANTHER" id="PTHR11017:SF570">
    <property type="entry name" value="DISEASE RESISTANCE PROTEIN (TIR-NBS CLASS)-RELATED"/>
    <property type="match status" value="1"/>
</dbReference>
<dbReference type="SUPFAM" id="SSF52200">
    <property type="entry name" value="Toll/Interleukin receptor TIR domain"/>
    <property type="match status" value="1"/>
</dbReference>
<dbReference type="PRINTS" id="PR00364">
    <property type="entry name" value="DISEASERSIST"/>
</dbReference>
<dbReference type="Proteomes" id="UP001634007">
    <property type="component" value="Unassembled WGS sequence"/>
</dbReference>
<accession>A0ABD3KYE8</accession>
<dbReference type="SUPFAM" id="SSF52058">
    <property type="entry name" value="L domain-like"/>
    <property type="match status" value="1"/>
</dbReference>
<dbReference type="Pfam" id="PF00931">
    <property type="entry name" value="NB-ARC"/>
    <property type="match status" value="1"/>
</dbReference>
<dbReference type="InterPro" id="IPR044974">
    <property type="entry name" value="Disease_R_plants"/>
</dbReference>
<keyword evidence="7" id="KW-1185">Reference proteome</keyword>
<dbReference type="InterPro" id="IPR055414">
    <property type="entry name" value="LRR_R13L4/SHOC2-like"/>
</dbReference>
<keyword evidence="2" id="KW-0677">Repeat</keyword>
<name>A0ABD3KYE8_EUCGL</name>
<feature type="region of interest" description="Disordered" evidence="4">
    <location>
        <begin position="1"/>
        <end position="47"/>
    </location>
</feature>
<dbReference type="InterPro" id="IPR002182">
    <property type="entry name" value="NB-ARC"/>
</dbReference>
<proteinExistence type="predicted"/>
<dbReference type="Gene3D" id="3.40.50.300">
    <property type="entry name" value="P-loop containing nucleotide triphosphate hydrolases"/>
    <property type="match status" value="1"/>
</dbReference>
<dbReference type="Gene3D" id="3.80.10.10">
    <property type="entry name" value="Ribonuclease Inhibitor"/>
    <property type="match status" value="2"/>
</dbReference>
<comment type="caution">
    <text evidence="6">The sequence shown here is derived from an EMBL/GenBank/DDBJ whole genome shotgun (WGS) entry which is preliminary data.</text>
</comment>
<evidence type="ECO:0000256" key="4">
    <source>
        <dbReference type="SAM" id="MobiDB-lite"/>
    </source>
</evidence>
<dbReference type="AlphaFoldDB" id="A0ABD3KYE8"/>
<dbReference type="InterPro" id="IPR000157">
    <property type="entry name" value="TIR_dom"/>
</dbReference>